<keyword evidence="5" id="KW-0808">Transferase</keyword>
<accession>A0A918TRV0</accession>
<proteinExistence type="inferred from homology"/>
<dbReference type="SUPFAM" id="SSF55083">
    <property type="entry name" value="6-hydroxymethyl-7,8-dihydropterin pyrophosphokinase, HPPK"/>
    <property type="match status" value="1"/>
</dbReference>
<evidence type="ECO:0000256" key="11">
    <source>
        <dbReference type="ARBA" id="ARBA00029766"/>
    </source>
</evidence>
<evidence type="ECO:0000313" key="15">
    <source>
        <dbReference type="Proteomes" id="UP000644507"/>
    </source>
</evidence>
<comment type="function">
    <text evidence="10">Catalyzes the transfer of pyrophosphate from adenosine triphosphate (ATP) to 6-hydroxymethyl-7,8-dihydropterin, an enzymatic step in folate biosynthesis pathway.</text>
</comment>
<dbReference type="CDD" id="cd00483">
    <property type="entry name" value="HPPK"/>
    <property type="match status" value="1"/>
</dbReference>
<evidence type="ECO:0000256" key="6">
    <source>
        <dbReference type="ARBA" id="ARBA00022741"/>
    </source>
</evidence>
<dbReference type="RefSeq" id="WP_189570314.1">
    <property type="nucleotide sequence ID" value="NZ_BMXI01000010.1"/>
</dbReference>
<dbReference type="GO" id="GO:0005524">
    <property type="term" value="F:ATP binding"/>
    <property type="evidence" value="ECO:0007669"/>
    <property type="project" value="UniProtKB-KW"/>
</dbReference>
<evidence type="ECO:0000256" key="4">
    <source>
        <dbReference type="ARBA" id="ARBA00016218"/>
    </source>
</evidence>
<organism evidence="14 15">
    <name type="scientific">Roseibacillus persicicus</name>
    <dbReference type="NCBI Taxonomy" id="454148"/>
    <lineage>
        <taxon>Bacteria</taxon>
        <taxon>Pseudomonadati</taxon>
        <taxon>Verrucomicrobiota</taxon>
        <taxon>Verrucomicrobiia</taxon>
        <taxon>Verrucomicrobiales</taxon>
        <taxon>Verrucomicrobiaceae</taxon>
        <taxon>Roseibacillus</taxon>
    </lineage>
</organism>
<dbReference type="EC" id="2.7.6.3" evidence="3"/>
<dbReference type="InterPro" id="IPR000550">
    <property type="entry name" value="Hppk"/>
</dbReference>
<evidence type="ECO:0000256" key="8">
    <source>
        <dbReference type="ARBA" id="ARBA00022840"/>
    </source>
</evidence>
<keyword evidence="15" id="KW-1185">Reference proteome</keyword>
<dbReference type="GO" id="GO:0003848">
    <property type="term" value="F:2-amino-4-hydroxy-6-hydroxymethyldihydropteridine diphosphokinase activity"/>
    <property type="evidence" value="ECO:0007669"/>
    <property type="project" value="UniProtKB-EC"/>
</dbReference>
<dbReference type="InterPro" id="IPR035907">
    <property type="entry name" value="Hppk_sf"/>
</dbReference>
<dbReference type="GO" id="GO:0016301">
    <property type="term" value="F:kinase activity"/>
    <property type="evidence" value="ECO:0007669"/>
    <property type="project" value="UniProtKB-KW"/>
</dbReference>
<reference evidence="14" key="2">
    <citation type="submission" date="2020-09" db="EMBL/GenBank/DDBJ databases">
        <authorList>
            <person name="Sun Q."/>
            <person name="Kim S."/>
        </authorList>
    </citation>
    <scope>NUCLEOTIDE SEQUENCE</scope>
    <source>
        <strain evidence="14">KCTC 12988</strain>
    </source>
</reference>
<keyword evidence="7" id="KW-0418">Kinase</keyword>
<evidence type="ECO:0000256" key="10">
    <source>
        <dbReference type="ARBA" id="ARBA00029409"/>
    </source>
</evidence>
<dbReference type="NCBIfam" id="TIGR01498">
    <property type="entry name" value="folK"/>
    <property type="match status" value="1"/>
</dbReference>
<comment type="similarity">
    <text evidence="2">Belongs to the HPPK family.</text>
</comment>
<dbReference type="Gene3D" id="3.30.70.560">
    <property type="entry name" value="7,8-Dihydro-6-hydroxymethylpterin-pyrophosphokinase HPPK"/>
    <property type="match status" value="1"/>
</dbReference>
<dbReference type="AlphaFoldDB" id="A0A918TRV0"/>
<dbReference type="Pfam" id="PF01288">
    <property type="entry name" value="HPPK"/>
    <property type="match status" value="1"/>
</dbReference>
<evidence type="ECO:0000256" key="5">
    <source>
        <dbReference type="ARBA" id="ARBA00022679"/>
    </source>
</evidence>
<dbReference type="PANTHER" id="PTHR43071:SF1">
    <property type="entry name" value="2-AMINO-4-HYDROXY-6-HYDROXYMETHYLDIHYDROPTERIDINE PYROPHOSPHOKINASE"/>
    <property type="match status" value="1"/>
</dbReference>
<protein>
    <recommendedName>
        <fullName evidence="4">2-amino-4-hydroxy-6-hydroxymethyldihydropteridine pyrophosphokinase</fullName>
        <ecNumber evidence="3">2.7.6.3</ecNumber>
    </recommendedName>
    <alternativeName>
        <fullName evidence="11">6-hydroxymethyl-7,8-dihydropterin pyrophosphokinase</fullName>
    </alternativeName>
    <alternativeName>
        <fullName evidence="12">7,8-dihydro-6-hydroxymethylpterin-pyrophosphokinase</fullName>
    </alternativeName>
</protein>
<reference evidence="14" key="1">
    <citation type="journal article" date="2014" name="Int. J. Syst. Evol. Microbiol.">
        <title>Complete genome sequence of Corynebacterium casei LMG S-19264T (=DSM 44701T), isolated from a smear-ripened cheese.</title>
        <authorList>
            <consortium name="US DOE Joint Genome Institute (JGI-PGF)"/>
            <person name="Walter F."/>
            <person name="Albersmeier A."/>
            <person name="Kalinowski J."/>
            <person name="Ruckert C."/>
        </authorList>
    </citation>
    <scope>NUCLEOTIDE SEQUENCE</scope>
    <source>
        <strain evidence="14">KCTC 12988</strain>
    </source>
</reference>
<gene>
    <name evidence="14" type="primary">folK</name>
    <name evidence="14" type="ORF">GCM10007100_24680</name>
</gene>
<name>A0A918TRV0_9BACT</name>
<evidence type="ECO:0000256" key="2">
    <source>
        <dbReference type="ARBA" id="ARBA00005810"/>
    </source>
</evidence>
<keyword evidence="6" id="KW-0547">Nucleotide-binding</keyword>
<keyword evidence="9" id="KW-0289">Folate biosynthesis</keyword>
<evidence type="ECO:0000256" key="3">
    <source>
        <dbReference type="ARBA" id="ARBA00013253"/>
    </source>
</evidence>
<comment type="pathway">
    <text evidence="1">Cofactor biosynthesis; tetrahydrofolate biosynthesis; 2-amino-4-hydroxy-6-hydroxymethyl-7,8-dihydropteridine diphosphate from 7,8-dihydroneopterin triphosphate: step 4/4.</text>
</comment>
<dbReference type="PANTHER" id="PTHR43071">
    <property type="entry name" value="2-AMINO-4-HYDROXY-6-HYDROXYMETHYLDIHYDROPTERIDINE PYROPHOSPHOKINASE"/>
    <property type="match status" value="1"/>
</dbReference>
<evidence type="ECO:0000256" key="7">
    <source>
        <dbReference type="ARBA" id="ARBA00022777"/>
    </source>
</evidence>
<dbReference type="Proteomes" id="UP000644507">
    <property type="component" value="Unassembled WGS sequence"/>
</dbReference>
<keyword evidence="8" id="KW-0067">ATP-binding</keyword>
<sequence length="167" mass="18687">MKVFLALGSNLGDRLANLRQARELLSSLALNPIQSAGLYETDPFDCPPDSPAFLNTAIAFETALSPEELLTKSQEIEQELGRESQDTRARNSPRPVDIDLLICDEEIRATSELTLPHPRLHERLFVLFPLRDLAPTLVPPTHANPVSFLLELCESPELPPILLQEKW</sequence>
<comment type="caution">
    <text evidence="14">The sequence shown here is derived from an EMBL/GenBank/DDBJ whole genome shotgun (WGS) entry which is preliminary data.</text>
</comment>
<evidence type="ECO:0000256" key="9">
    <source>
        <dbReference type="ARBA" id="ARBA00022909"/>
    </source>
</evidence>
<feature type="domain" description="7,8-dihydro-6-hydroxymethylpterin-pyrophosphokinase" evidence="13">
    <location>
        <begin position="4"/>
        <end position="135"/>
    </location>
</feature>
<evidence type="ECO:0000313" key="14">
    <source>
        <dbReference type="EMBL" id="GHC56925.1"/>
    </source>
</evidence>
<evidence type="ECO:0000259" key="13">
    <source>
        <dbReference type="Pfam" id="PF01288"/>
    </source>
</evidence>
<dbReference type="EMBL" id="BMXI01000010">
    <property type="protein sequence ID" value="GHC56925.1"/>
    <property type="molecule type" value="Genomic_DNA"/>
</dbReference>
<evidence type="ECO:0000256" key="1">
    <source>
        <dbReference type="ARBA" id="ARBA00005051"/>
    </source>
</evidence>
<evidence type="ECO:0000256" key="12">
    <source>
        <dbReference type="ARBA" id="ARBA00033413"/>
    </source>
</evidence>
<dbReference type="GO" id="GO:0046656">
    <property type="term" value="P:folic acid biosynthetic process"/>
    <property type="evidence" value="ECO:0007669"/>
    <property type="project" value="UniProtKB-KW"/>
</dbReference>